<organism evidence="1 2">
    <name type="scientific">Flavihumibacter fluminis</name>
    <dbReference type="NCBI Taxonomy" id="2909236"/>
    <lineage>
        <taxon>Bacteria</taxon>
        <taxon>Pseudomonadati</taxon>
        <taxon>Bacteroidota</taxon>
        <taxon>Chitinophagia</taxon>
        <taxon>Chitinophagales</taxon>
        <taxon>Chitinophagaceae</taxon>
        <taxon>Flavihumibacter</taxon>
    </lineage>
</organism>
<dbReference type="Proteomes" id="UP001200145">
    <property type="component" value="Unassembled WGS sequence"/>
</dbReference>
<sequence length="229" mass="26577">MNATIYSHKTIIGTADLQVGDGSMGCVFGQFIPNDNYFKDIQKFVWDFWRTNKPDYTKWYSLRFNAQLDNGFFLFPEGGYTFDDSPDFPNDTKRIDIAGIDLNLLNFTKDTLLEPWYPIDISQKLSFEDELAKEITPVKSAFSFLSAKSKETHTLVGTKYSTFAKYGPNDDVLFAVKKQGEKSRLAIVHLTWTSRKKEHSTYFPATHFFHDFDDFSEKRMNADNKEWKT</sequence>
<keyword evidence="2" id="KW-1185">Reference proteome</keyword>
<evidence type="ECO:0000313" key="2">
    <source>
        <dbReference type="Proteomes" id="UP001200145"/>
    </source>
</evidence>
<dbReference type="EMBL" id="JAKEVY010000011">
    <property type="protein sequence ID" value="MCF1717066.1"/>
    <property type="molecule type" value="Genomic_DNA"/>
</dbReference>
<gene>
    <name evidence="1" type="ORF">L0U88_20660</name>
</gene>
<reference evidence="1 2" key="1">
    <citation type="submission" date="2022-01" db="EMBL/GenBank/DDBJ databases">
        <title>Flavihumibacter sp. nov., isolated from sediment of a river.</title>
        <authorList>
            <person name="Liu H."/>
        </authorList>
    </citation>
    <scope>NUCLEOTIDE SEQUENCE [LARGE SCALE GENOMIC DNA]</scope>
    <source>
        <strain evidence="1 2">RY-1</strain>
    </source>
</reference>
<name>A0ABS9BMV6_9BACT</name>
<evidence type="ECO:0000313" key="1">
    <source>
        <dbReference type="EMBL" id="MCF1717066.1"/>
    </source>
</evidence>
<proteinExistence type="predicted"/>
<protein>
    <submittedName>
        <fullName evidence="1">Fringe family glycosyltransferase</fullName>
    </submittedName>
</protein>
<comment type="caution">
    <text evidence="1">The sequence shown here is derived from an EMBL/GenBank/DDBJ whole genome shotgun (WGS) entry which is preliminary data.</text>
</comment>
<accession>A0ABS9BMV6</accession>
<dbReference type="RefSeq" id="WP_234868761.1">
    <property type="nucleotide sequence ID" value="NZ_JAKEVY010000011.1"/>
</dbReference>